<sequence>MSDNVRYLPPRLQPIFSVNEAVSGRLSLSLAVLCIVLITVYANHNAARQRLASELPVEANDRKATIKSRNHFRKNSKAIRLQRLKAENQEFYYISPALSRQFMAPTRFPLKTALRLELDSTSIIRAQFNRYLEDVLVGLRDTSLREKARGAIDVDGKITEKAVYQMLPKFDMIKSQHTHPERSFTAQEIRAILLYLLENFDSKFSQLRQKPQGLRLGH</sequence>
<organism evidence="2 3">
    <name type="scientific">Aplosporella prunicola CBS 121167</name>
    <dbReference type="NCBI Taxonomy" id="1176127"/>
    <lineage>
        <taxon>Eukaryota</taxon>
        <taxon>Fungi</taxon>
        <taxon>Dikarya</taxon>
        <taxon>Ascomycota</taxon>
        <taxon>Pezizomycotina</taxon>
        <taxon>Dothideomycetes</taxon>
        <taxon>Dothideomycetes incertae sedis</taxon>
        <taxon>Botryosphaeriales</taxon>
        <taxon>Aplosporellaceae</taxon>
        <taxon>Aplosporella</taxon>
    </lineage>
</organism>
<proteinExistence type="predicted"/>
<dbReference type="EMBL" id="ML995475">
    <property type="protein sequence ID" value="KAF2146986.1"/>
    <property type="molecule type" value="Genomic_DNA"/>
</dbReference>
<feature type="transmembrane region" description="Helical" evidence="1">
    <location>
        <begin position="22"/>
        <end position="42"/>
    </location>
</feature>
<accession>A0A6A6BSD0</accession>
<dbReference type="Proteomes" id="UP000799438">
    <property type="component" value="Unassembled WGS sequence"/>
</dbReference>
<keyword evidence="1" id="KW-0812">Transmembrane</keyword>
<dbReference type="GeneID" id="54300342"/>
<reference evidence="2" key="1">
    <citation type="journal article" date="2020" name="Stud. Mycol.">
        <title>101 Dothideomycetes genomes: a test case for predicting lifestyles and emergence of pathogens.</title>
        <authorList>
            <person name="Haridas S."/>
            <person name="Albert R."/>
            <person name="Binder M."/>
            <person name="Bloem J."/>
            <person name="Labutti K."/>
            <person name="Salamov A."/>
            <person name="Andreopoulos B."/>
            <person name="Baker S."/>
            <person name="Barry K."/>
            <person name="Bills G."/>
            <person name="Bluhm B."/>
            <person name="Cannon C."/>
            <person name="Castanera R."/>
            <person name="Culley D."/>
            <person name="Daum C."/>
            <person name="Ezra D."/>
            <person name="Gonzalez J."/>
            <person name="Henrissat B."/>
            <person name="Kuo A."/>
            <person name="Liang C."/>
            <person name="Lipzen A."/>
            <person name="Lutzoni F."/>
            <person name="Magnuson J."/>
            <person name="Mondo S."/>
            <person name="Nolan M."/>
            <person name="Ohm R."/>
            <person name="Pangilinan J."/>
            <person name="Park H.-J."/>
            <person name="Ramirez L."/>
            <person name="Alfaro M."/>
            <person name="Sun H."/>
            <person name="Tritt A."/>
            <person name="Yoshinaga Y."/>
            <person name="Zwiers L.-H."/>
            <person name="Turgeon B."/>
            <person name="Goodwin S."/>
            <person name="Spatafora J."/>
            <person name="Crous P."/>
            <person name="Grigoriev I."/>
        </authorList>
    </citation>
    <scope>NUCLEOTIDE SEQUENCE</scope>
    <source>
        <strain evidence="2">CBS 121167</strain>
    </source>
</reference>
<protein>
    <submittedName>
        <fullName evidence="2">Uncharacterized protein</fullName>
    </submittedName>
</protein>
<evidence type="ECO:0000313" key="2">
    <source>
        <dbReference type="EMBL" id="KAF2146986.1"/>
    </source>
</evidence>
<dbReference type="RefSeq" id="XP_033402694.1">
    <property type="nucleotide sequence ID" value="XM_033542845.1"/>
</dbReference>
<dbReference type="AlphaFoldDB" id="A0A6A6BSD0"/>
<keyword evidence="1" id="KW-0472">Membrane</keyword>
<keyword evidence="3" id="KW-1185">Reference proteome</keyword>
<name>A0A6A6BSD0_9PEZI</name>
<keyword evidence="1" id="KW-1133">Transmembrane helix</keyword>
<gene>
    <name evidence="2" type="ORF">K452DRAFT_304883</name>
</gene>
<evidence type="ECO:0000256" key="1">
    <source>
        <dbReference type="SAM" id="Phobius"/>
    </source>
</evidence>
<evidence type="ECO:0000313" key="3">
    <source>
        <dbReference type="Proteomes" id="UP000799438"/>
    </source>
</evidence>